<feature type="domain" description="Retroviral polymerase SH3-like" evidence="3">
    <location>
        <begin position="962"/>
        <end position="1017"/>
    </location>
</feature>
<reference evidence="4" key="1">
    <citation type="journal article" date="2019" name="Sci. Rep.">
        <title>Draft genome of Tanacetum cinerariifolium, the natural source of mosquito coil.</title>
        <authorList>
            <person name="Yamashiro T."/>
            <person name="Shiraishi A."/>
            <person name="Satake H."/>
            <person name="Nakayama K."/>
        </authorList>
    </citation>
    <scope>NUCLEOTIDE SEQUENCE</scope>
</reference>
<dbReference type="PANTHER" id="PTHR46692">
    <property type="entry name" value="INOSINE-URIDINE PREFERRING NUCLEOSIDE HYDROLASE FAMILY PROTEIN"/>
    <property type="match status" value="1"/>
</dbReference>
<keyword evidence="2" id="KW-1133">Transmembrane helix</keyword>
<dbReference type="InterPro" id="IPR057670">
    <property type="entry name" value="SH3_retrovirus"/>
</dbReference>
<protein>
    <submittedName>
        <fullName evidence="4">Ribonuclease H-like domain-containing protein</fullName>
    </submittedName>
</protein>
<dbReference type="AlphaFoldDB" id="A0A6L2MGW0"/>
<dbReference type="PANTHER" id="PTHR46692:SF1">
    <property type="entry name" value="NUCLEOSIDE HYDROLASE 3-RELATED"/>
    <property type="match status" value="1"/>
</dbReference>
<evidence type="ECO:0000313" key="4">
    <source>
        <dbReference type="EMBL" id="GEU73206.1"/>
    </source>
</evidence>
<keyword evidence="2" id="KW-0472">Membrane</keyword>
<evidence type="ECO:0000259" key="3">
    <source>
        <dbReference type="Pfam" id="PF25597"/>
    </source>
</evidence>
<name>A0A6L2MGW0_TANCI</name>
<sequence>MISTSEEISQFLAAFVVSYIATMAVTGSHGYLPVNLGTLGLRFCTMIPCPKEMKCDVKACNFFSLFFNFRDIALECGIPGSDADATEPNLIEGKSFRALSEAQRLDIADRISGITINSNAWSDVGHLVNQIYDTHYMMGRTDVVVGVGCEAGILEDDIIQHYVIKYHLMHEIWWKMIVLMVVHMVCEIMVPDNKDLDIVVRQQQVLMGDIFKIVSTAVCSSNSRKSPIAGTARIMTVEDYSLWEVIINGDSPVPIVVVEGVVQPTAILLAKQKLARRNELKARGTFLMALLDKHQLKFNSHKDAKTLMEAIEKCFGGNTETKKVQKILLKQQFENFTSSSSEDFDQTHDRLQKLVSQLEIHGVSLSQEDVNLKFLRSLPSEWKTHTLIWRNKANLEEHFSAATSVSAVCAQLPVSSHQNIDSLSNAVIFSFFASQSTSPQIDNEDLKQIDVDDLEEIDLRWQMAMLTMRARRSPKDNRRTVAAEPQRRHVPSYQAEKEPANFALIAIPSSSFASDNEVKSCTQACSKAYDELHSQYDKLTIDFCKSQFNDLFYQAALESVKARLVFKHRLGYHSESDSESLSQSSLSDRSQPRGEYHAVPPPITGNFMPPKPDLVFHTAPIAVETTHSAFTVQPSSVKPAQDISHATRPMAPIIKDWTSEHAKLSGHSILPVEASLLETTPNSTSSKTKGSRRKNRKTCFVCRGVDHLIKDCNFHAKPKTQPTPRNSAHRGYDKQYASSTKKYSSKHIVPTTVITKSKPVSVTAARPGNPQHALKDKAVIDSNSKGGKITGKGKIKTGKLDFEDVYFVKELKFNLFSISQMCDKKNKVLFTEFECLVLSLDFKLPNENQVLLRVPRENNMYNVNLKDIVPSGDLTCLFVKATIDESNLWHRRLGHATKDETSSILKTFVTGLENQLSLKVKQNGIAERKNRTLIEAARTMLTPYELLHGRPPSICFMRPFRCPVTILNTLDSLGKFEGKVDDGFLVGYFVNSKAFRVFNSRTRIVQETLHVNFLENKANITGFQEEFDAGKTVEEATQQYMLFPVWSTGSTNPYNKEGDATFDGNEHYVEHPESAVNLSLSSNALSGEQDDITKKKDKGKSHVDYFIANRDFNKDFEDYSKDSSNDVSAAGPIVPTAGQNYSNSTNPISVVENKDIVYSDHENAGAEVDFNNLETSITVSPIPTTRIHNAHPISQIISNLSSTTQTRSMARINRDQDRISQIINEDFHTCMFACFLSQEEPKRVHQALKYPSWIEAMQEE</sequence>
<gene>
    <name evidence="4" type="ORF">Tci_045184</name>
</gene>
<proteinExistence type="predicted"/>
<feature type="transmembrane region" description="Helical" evidence="2">
    <location>
        <begin position="12"/>
        <end position="32"/>
    </location>
</feature>
<evidence type="ECO:0000256" key="1">
    <source>
        <dbReference type="SAM" id="MobiDB-lite"/>
    </source>
</evidence>
<dbReference type="EMBL" id="BKCJ010006643">
    <property type="protein sequence ID" value="GEU73206.1"/>
    <property type="molecule type" value="Genomic_DNA"/>
</dbReference>
<evidence type="ECO:0000256" key="2">
    <source>
        <dbReference type="SAM" id="Phobius"/>
    </source>
</evidence>
<feature type="region of interest" description="Disordered" evidence="1">
    <location>
        <begin position="577"/>
        <end position="598"/>
    </location>
</feature>
<organism evidence="4">
    <name type="scientific">Tanacetum cinerariifolium</name>
    <name type="common">Dalmatian daisy</name>
    <name type="synonym">Chrysanthemum cinerariifolium</name>
    <dbReference type="NCBI Taxonomy" id="118510"/>
    <lineage>
        <taxon>Eukaryota</taxon>
        <taxon>Viridiplantae</taxon>
        <taxon>Streptophyta</taxon>
        <taxon>Embryophyta</taxon>
        <taxon>Tracheophyta</taxon>
        <taxon>Spermatophyta</taxon>
        <taxon>Magnoliopsida</taxon>
        <taxon>eudicotyledons</taxon>
        <taxon>Gunneridae</taxon>
        <taxon>Pentapetalae</taxon>
        <taxon>asterids</taxon>
        <taxon>campanulids</taxon>
        <taxon>Asterales</taxon>
        <taxon>Asteraceae</taxon>
        <taxon>Asteroideae</taxon>
        <taxon>Anthemideae</taxon>
        <taxon>Anthemidinae</taxon>
        <taxon>Tanacetum</taxon>
    </lineage>
</organism>
<feature type="compositionally biased region" description="Low complexity" evidence="1">
    <location>
        <begin position="579"/>
        <end position="589"/>
    </location>
</feature>
<dbReference type="Pfam" id="PF25597">
    <property type="entry name" value="SH3_retrovirus"/>
    <property type="match status" value="1"/>
</dbReference>
<comment type="caution">
    <text evidence="4">The sequence shown here is derived from an EMBL/GenBank/DDBJ whole genome shotgun (WGS) entry which is preliminary data.</text>
</comment>
<dbReference type="Pfam" id="PF14223">
    <property type="entry name" value="Retrotran_gag_2"/>
    <property type="match status" value="1"/>
</dbReference>
<accession>A0A6L2MGW0</accession>
<keyword evidence="2" id="KW-0812">Transmembrane</keyword>